<comment type="caution">
    <text evidence="2">The sequence shown here is derived from an EMBL/GenBank/DDBJ whole genome shotgun (WGS) entry which is preliminary data.</text>
</comment>
<reference evidence="2" key="1">
    <citation type="submission" date="2020-06" db="EMBL/GenBank/DDBJ databases">
        <authorList>
            <person name="Ji K."/>
            <person name="Li J."/>
        </authorList>
    </citation>
    <scope>NUCLEOTIDE SEQUENCE</scope>
    <source>
        <strain evidence="2">JKM2019</strain>
        <tissue evidence="2">Whole body</tissue>
    </source>
</reference>
<reference evidence="2" key="2">
    <citation type="journal article" date="2021" name="World Allergy Organ. J.">
        <title>Chromosome-level assembly of Dermatophagoides farinae genome and transcriptome reveals two novel allergens Der f 37 and Der f 39.</title>
        <authorList>
            <person name="Chen J."/>
            <person name="Cai Z."/>
            <person name="Fan D."/>
            <person name="Hu J."/>
            <person name="Hou Y."/>
            <person name="He Y."/>
            <person name="Zhang Z."/>
            <person name="Zhao Z."/>
            <person name="Gao P."/>
            <person name="Hu W."/>
            <person name="Sun J."/>
            <person name="Li J."/>
            <person name="Ji K."/>
        </authorList>
    </citation>
    <scope>NUCLEOTIDE SEQUENCE</scope>
    <source>
        <strain evidence="2">JKM2019</strain>
    </source>
</reference>
<accession>A0A9D4SCH4</accession>
<dbReference type="EMBL" id="SDOV01000009">
    <property type="protein sequence ID" value="KAH7636621.1"/>
    <property type="molecule type" value="Genomic_DNA"/>
</dbReference>
<name>A0A9D4SCH4_DERFA</name>
<gene>
    <name evidence="2" type="ORF">HUG17_6827</name>
</gene>
<evidence type="ECO:0000313" key="2">
    <source>
        <dbReference type="EMBL" id="KAH7636621.1"/>
    </source>
</evidence>
<protein>
    <submittedName>
        <fullName evidence="2">Uncharacterized protein</fullName>
    </submittedName>
</protein>
<proteinExistence type="predicted"/>
<dbReference type="AlphaFoldDB" id="A0A9D4SCH4"/>
<evidence type="ECO:0000256" key="1">
    <source>
        <dbReference type="SAM" id="MobiDB-lite"/>
    </source>
</evidence>
<sequence>MRNATPNPLRSFVEFNRTTTTTTTPSLSRDESQTFQRPVFVTFVRLVTACFVSIGDKSMNFNQRTKMEDVWKKLNSQ</sequence>
<dbReference type="Proteomes" id="UP000828236">
    <property type="component" value="Unassembled WGS sequence"/>
</dbReference>
<organism evidence="2">
    <name type="scientific">Dermatophagoides farinae</name>
    <name type="common">American house dust mite</name>
    <dbReference type="NCBI Taxonomy" id="6954"/>
    <lineage>
        <taxon>Eukaryota</taxon>
        <taxon>Metazoa</taxon>
        <taxon>Ecdysozoa</taxon>
        <taxon>Arthropoda</taxon>
        <taxon>Chelicerata</taxon>
        <taxon>Arachnida</taxon>
        <taxon>Acari</taxon>
        <taxon>Acariformes</taxon>
        <taxon>Sarcoptiformes</taxon>
        <taxon>Astigmata</taxon>
        <taxon>Psoroptidia</taxon>
        <taxon>Analgoidea</taxon>
        <taxon>Pyroglyphidae</taxon>
        <taxon>Dermatophagoidinae</taxon>
        <taxon>Dermatophagoides</taxon>
    </lineage>
</organism>
<feature type="region of interest" description="Disordered" evidence="1">
    <location>
        <begin position="1"/>
        <end position="32"/>
    </location>
</feature>